<evidence type="ECO:0000313" key="2">
    <source>
        <dbReference type="Proteomes" id="UP000034793"/>
    </source>
</evidence>
<dbReference type="AlphaFoldDB" id="A0A0G0PRS2"/>
<sequence>MIFSVHRKTKEKRGEYIMKFKKSLVSLLAIGAVTIAGVAATRAFFSDTETSTGNTFEAGSIDLKVDNESFWNRGAEGLIAKRTDLSWEAQDLDGSNKVFFSYQDMKPGDLGEDTISLHTDNDAWVCASFNVTENKDNSCTEPELDDDP</sequence>
<feature type="non-terminal residue" evidence="1">
    <location>
        <position position="148"/>
    </location>
</feature>
<gene>
    <name evidence="1" type="ORF">UT61_C0066G0016</name>
</gene>
<evidence type="ECO:0000313" key="1">
    <source>
        <dbReference type="EMBL" id="KKR27801.1"/>
    </source>
</evidence>
<evidence type="ECO:0008006" key="3">
    <source>
        <dbReference type="Google" id="ProtNLM"/>
    </source>
</evidence>
<name>A0A0G0PRS2_9BACT</name>
<proteinExistence type="predicted"/>
<dbReference type="NCBIfam" id="TIGR04088">
    <property type="entry name" value="cognate_SipW"/>
    <property type="match status" value="1"/>
</dbReference>
<organism evidence="1 2">
    <name type="scientific">Candidatus Woesebacteria bacterium GW2011_GWA1_39_8</name>
    <dbReference type="NCBI Taxonomy" id="1618552"/>
    <lineage>
        <taxon>Bacteria</taxon>
        <taxon>Candidatus Woeseibacteriota</taxon>
    </lineage>
</organism>
<comment type="caution">
    <text evidence="1">The sequence shown here is derived from an EMBL/GenBank/DDBJ whole genome shotgun (WGS) entry which is preliminary data.</text>
</comment>
<reference evidence="1 2" key="1">
    <citation type="journal article" date="2015" name="Nature">
        <title>rRNA introns, odd ribosomes, and small enigmatic genomes across a large radiation of phyla.</title>
        <authorList>
            <person name="Brown C.T."/>
            <person name="Hug L.A."/>
            <person name="Thomas B.C."/>
            <person name="Sharon I."/>
            <person name="Castelle C.J."/>
            <person name="Singh A."/>
            <person name="Wilkins M.J."/>
            <person name="Williams K.H."/>
            <person name="Banfield J.F."/>
        </authorList>
    </citation>
    <scope>NUCLEOTIDE SEQUENCE [LARGE SCALE GENOMIC DNA]</scope>
</reference>
<dbReference type="Proteomes" id="UP000034793">
    <property type="component" value="Unassembled WGS sequence"/>
</dbReference>
<accession>A0A0G0PRS2</accession>
<dbReference type="InterPro" id="IPR023833">
    <property type="entry name" value="Signal_pept_SipW-depend-type"/>
</dbReference>
<dbReference type="EMBL" id="LBXL01000066">
    <property type="protein sequence ID" value="KKR27801.1"/>
    <property type="molecule type" value="Genomic_DNA"/>
</dbReference>
<protein>
    <recommendedName>
        <fullName evidence="3">SipW-cognate class signal peptide</fullName>
    </recommendedName>
</protein>